<dbReference type="Proteomes" id="UP000887540">
    <property type="component" value="Unplaced"/>
</dbReference>
<keyword evidence="1" id="KW-1133">Transmembrane helix</keyword>
<evidence type="ECO:0000313" key="2">
    <source>
        <dbReference type="Proteomes" id="UP000887540"/>
    </source>
</evidence>
<evidence type="ECO:0000256" key="1">
    <source>
        <dbReference type="SAM" id="Phobius"/>
    </source>
</evidence>
<keyword evidence="2" id="KW-1185">Reference proteome</keyword>
<dbReference type="AlphaFoldDB" id="A0A914D3C6"/>
<name>A0A914D3C6_9BILA</name>
<dbReference type="WBParaSite" id="ACRNAN_scaffold1783.g8919.t1">
    <property type="protein sequence ID" value="ACRNAN_scaffold1783.g8919.t1"/>
    <property type="gene ID" value="ACRNAN_scaffold1783.g8919"/>
</dbReference>
<keyword evidence="1" id="KW-0812">Transmembrane</keyword>
<reference evidence="3" key="1">
    <citation type="submission" date="2022-11" db="UniProtKB">
        <authorList>
            <consortium name="WormBaseParasite"/>
        </authorList>
    </citation>
    <scope>IDENTIFICATION</scope>
</reference>
<evidence type="ECO:0000313" key="3">
    <source>
        <dbReference type="WBParaSite" id="ACRNAN_scaffold1783.g8919.t1"/>
    </source>
</evidence>
<keyword evidence="1" id="KW-0472">Membrane</keyword>
<sequence length="71" mass="8687">MNMFMTNPINTELALILIILVFCIDWSVMFWSIWVMYYHYCYLRGMDQIDKRLSVYRPEKQIDFDPVKDVI</sequence>
<organism evidence="2 3">
    <name type="scientific">Acrobeloides nanus</name>
    <dbReference type="NCBI Taxonomy" id="290746"/>
    <lineage>
        <taxon>Eukaryota</taxon>
        <taxon>Metazoa</taxon>
        <taxon>Ecdysozoa</taxon>
        <taxon>Nematoda</taxon>
        <taxon>Chromadorea</taxon>
        <taxon>Rhabditida</taxon>
        <taxon>Tylenchina</taxon>
        <taxon>Cephalobomorpha</taxon>
        <taxon>Cephaloboidea</taxon>
        <taxon>Cephalobidae</taxon>
        <taxon>Acrobeloides</taxon>
    </lineage>
</organism>
<feature type="transmembrane region" description="Helical" evidence="1">
    <location>
        <begin position="13"/>
        <end position="37"/>
    </location>
</feature>
<accession>A0A914D3C6</accession>
<proteinExistence type="predicted"/>
<protein>
    <submittedName>
        <fullName evidence="3">ATP synthase F0 subunit 8</fullName>
    </submittedName>
</protein>